<dbReference type="SUPFAM" id="SSF46785">
    <property type="entry name" value="Winged helix' DNA-binding domain"/>
    <property type="match status" value="1"/>
</dbReference>
<keyword evidence="1" id="KW-0805">Transcription regulation</keyword>
<dbReference type="SMART" id="SM00345">
    <property type="entry name" value="HTH_GNTR"/>
    <property type="match status" value="1"/>
</dbReference>
<dbReference type="GO" id="GO:0003700">
    <property type="term" value="F:DNA-binding transcription factor activity"/>
    <property type="evidence" value="ECO:0007669"/>
    <property type="project" value="InterPro"/>
</dbReference>
<comment type="caution">
    <text evidence="5">The sequence shown here is derived from an EMBL/GenBank/DDBJ whole genome shotgun (WGS) entry which is preliminary data.</text>
</comment>
<name>A0A8J7KLQ8_9ACTN</name>
<dbReference type="GO" id="GO:0003677">
    <property type="term" value="F:DNA binding"/>
    <property type="evidence" value="ECO:0007669"/>
    <property type="project" value="UniProtKB-KW"/>
</dbReference>
<dbReference type="SUPFAM" id="SSF64288">
    <property type="entry name" value="Chorismate lyase-like"/>
    <property type="match status" value="1"/>
</dbReference>
<dbReference type="CDD" id="cd07377">
    <property type="entry name" value="WHTH_GntR"/>
    <property type="match status" value="1"/>
</dbReference>
<dbReference type="SMART" id="SM00866">
    <property type="entry name" value="UTRA"/>
    <property type="match status" value="1"/>
</dbReference>
<dbReference type="Gene3D" id="3.40.1410.10">
    <property type="entry name" value="Chorismate lyase-like"/>
    <property type="match status" value="1"/>
</dbReference>
<evidence type="ECO:0000259" key="4">
    <source>
        <dbReference type="PROSITE" id="PS50949"/>
    </source>
</evidence>
<reference evidence="5" key="1">
    <citation type="submission" date="2020-11" db="EMBL/GenBank/DDBJ databases">
        <title>Sequencing the genomes of 1000 actinobacteria strains.</title>
        <authorList>
            <person name="Klenk H.-P."/>
        </authorList>
    </citation>
    <scope>NUCLEOTIDE SEQUENCE</scope>
    <source>
        <strain evidence="5">DSM 45356</strain>
    </source>
</reference>
<evidence type="ECO:0000313" key="5">
    <source>
        <dbReference type="EMBL" id="MBG6139654.1"/>
    </source>
</evidence>
<dbReference type="Proteomes" id="UP000622552">
    <property type="component" value="Unassembled WGS sequence"/>
</dbReference>
<gene>
    <name evidence="5" type="ORF">IW245_005848</name>
</gene>
<dbReference type="Pfam" id="PF07702">
    <property type="entry name" value="UTRA"/>
    <property type="match status" value="1"/>
</dbReference>
<dbReference type="PROSITE" id="PS50949">
    <property type="entry name" value="HTH_GNTR"/>
    <property type="match status" value="1"/>
</dbReference>
<evidence type="ECO:0000256" key="3">
    <source>
        <dbReference type="ARBA" id="ARBA00023163"/>
    </source>
</evidence>
<proteinExistence type="predicted"/>
<dbReference type="InterPro" id="IPR028978">
    <property type="entry name" value="Chorismate_lyase_/UTRA_dom_sf"/>
</dbReference>
<dbReference type="InterPro" id="IPR011663">
    <property type="entry name" value="UTRA"/>
</dbReference>
<feature type="domain" description="HTH gntR-type" evidence="4">
    <location>
        <begin position="6"/>
        <end position="74"/>
    </location>
</feature>
<dbReference type="Pfam" id="PF00392">
    <property type="entry name" value="GntR"/>
    <property type="match status" value="1"/>
</dbReference>
<keyword evidence="6" id="KW-1185">Reference proteome</keyword>
<dbReference type="PANTHER" id="PTHR44846">
    <property type="entry name" value="MANNOSYL-D-GLYCERATE TRANSPORT/METABOLISM SYSTEM REPRESSOR MNGR-RELATED"/>
    <property type="match status" value="1"/>
</dbReference>
<accession>A0A8J7KLQ8</accession>
<dbReference type="GO" id="GO:0045892">
    <property type="term" value="P:negative regulation of DNA-templated transcription"/>
    <property type="evidence" value="ECO:0007669"/>
    <property type="project" value="TreeGrafter"/>
</dbReference>
<dbReference type="InterPro" id="IPR036388">
    <property type="entry name" value="WH-like_DNA-bd_sf"/>
</dbReference>
<keyword evidence="2" id="KW-0238">DNA-binding</keyword>
<dbReference type="PANTHER" id="PTHR44846:SF17">
    <property type="entry name" value="GNTR-FAMILY TRANSCRIPTIONAL REGULATOR"/>
    <property type="match status" value="1"/>
</dbReference>
<sequence length="248" mass="26820">MTERQLPGYRRIANEVRAAIAAGEFAEGDRLPSVSALAERFAVTTGVVVRALEVLKAEGLVIARHGSGVFVRRFAAIRRSSPARLSRARWGTGQMIQDADTEVRPRVVDVVVAESPAPAWVAEPLGLTSGSDVLSRSRRFLVEDRPVQLAVSYYPADLVRGTRIALTDTGPGGAYARLAEQGHAPAHFTEYVRGRFPSPVEAGGLELQAGTFVLEITRHAFTAAGLCVEVNRMILDATAYILDYTFDA</sequence>
<protein>
    <submittedName>
        <fullName evidence="5">GntR family transcriptional regulator</fullName>
    </submittedName>
</protein>
<dbReference type="Gene3D" id="1.10.10.10">
    <property type="entry name" value="Winged helix-like DNA-binding domain superfamily/Winged helix DNA-binding domain"/>
    <property type="match status" value="1"/>
</dbReference>
<dbReference type="InterPro" id="IPR000524">
    <property type="entry name" value="Tscrpt_reg_HTH_GntR"/>
</dbReference>
<organism evidence="5 6">
    <name type="scientific">Longispora fulva</name>
    <dbReference type="NCBI Taxonomy" id="619741"/>
    <lineage>
        <taxon>Bacteria</taxon>
        <taxon>Bacillati</taxon>
        <taxon>Actinomycetota</taxon>
        <taxon>Actinomycetes</taxon>
        <taxon>Micromonosporales</taxon>
        <taxon>Micromonosporaceae</taxon>
        <taxon>Longispora</taxon>
    </lineage>
</organism>
<keyword evidence="3" id="KW-0804">Transcription</keyword>
<evidence type="ECO:0000256" key="2">
    <source>
        <dbReference type="ARBA" id="ARBA00023125"/>
    </source>
</evidence>
<evidence type="ECO:0000256" key="1">
    <source>
        <dbReference type="ARBA" id="ARBA00023015"/>
    </source>
</evidence>
<dbReference type="EMBL" id="JADOUF010000001">
    <property type="protein sequence ID" value="MBG6139654.1"/>
    <property type="molecule type" value="Genomic_DNA"/>
</dbReference>
<dbReference type="InterPro" id="IPR050679">
    <property type="entry name" value="Bact_HTH_transcr_reg"/>
</dbReference>
<dbReference type="InterPro" id="IPR036390">
    <property type="entry name" value="WH_DNA-bd_sf"/>
</dbReference>
<dbReference type="AlphaFoldDB" id="A0A8J7KLQ8"/>
<dbReference type="RefSeq" id="WP_197006286.1">
    <property type="nucleotide sequence ID" value="NZ_BONS01000006.1"/>
</dbReference>
<evidence type="ECO:0000313" key="6">
    <source>
        <dbReference type="Proteomes" id="UP000622552"/>
    </source>
</evidence>